<keyword evidence="1" id="KW-0732">Signal</keyword>
<sequence>MKAKYLVLSFFFFTAGTLFSQNKSVPKSIIKQNASILKFYDKKELQSMQKGQLLVLYVERTKTLIKTLPYIALASKPGVTMVDLGIPFTSENISLLDTQHDATDKFLDITTEFQKGMLPYSDKESLIKAILFYESVLKQMHELNEQE</sequence>
<dbReference type="RefSeq" id="WP_264534142.1">
    <property type="nucleotide sequence ID" value="NZ_CP092332.1"/>
</dbReference>
<dbReference type="EMBL" id="CP092332">
    <property type="protein sequence ID" value="WGK95249.1"/>
    <property type="molecule type" value="Genomic_DNA"/>
</dbReference>
<protein>
    <submittedName>
        <fullName evidence="2">Uncharacterized protein</fullName>
    </submittedName>
</protein>
<accession>A0ABY8N7N7</accession>
<evidence type="ECO:0000313" key="2">
    <source>
        <dbReference type="EMBL" id="WGK95249.1"/>
    </source>
</evidence>
<evidence type="ECO:0000313" key="3">
    <source>
        <dbReference type="Proteomes" id="UP001232117"/>
    </source>
</evidence>
<reference evidence="2 3" key="1">
    <citation type="submission" date="2022-02" db="EMBL/GenBank/DDBJ databases">
        <authorList>
            <person name="Cha I.-T."/>
            <person name="Lee K.-E."/>
            <person name="Park S.-J."/>
        </authorList>
    </citation>
    <scope>NUCLEOTIDE SEQUENCE [LARGE SCALE GENOMIC DNA]</scope>
    <source>
        <strain evidence="2 3">K3R-10</strain>
    </source>
</reference>
<proteinExistence type="predicted"/>
<name>A0ABY8N7N7_9FLAO</name>
<feature type="signal peptide" evidence="1">
    <location>
        <begin position="1"/>
        <end position="20"/>
    </location>
</feature>
<keyword evidence="3" id="KW-1185">Reference proteome</keyword>
<feature type="chain" id="PRO_5045898125" evidence="1">
    <location>
        <begin position="21"/>
        <end position="147"/>
    </location>
</feature>
<organism evidence="2 3">
    <name type="scientific">Flavobacterium keumense</name>
    <dbReference type="NCBI Taxonomy" id="1306518"/>
    <lineage>
        <taxon>Bacteria</taxon>
        <taxon>Pseudomonadati</taxon>
        <taxon>Bacteroidota</taxon>
        <taxon>Flavobacteriia</taxon>
        <taxon>Flavobacteriales</taxon>
        <taxon>Flavobacteriaceae</taxon>
        <taxon>Flavobacterium</taxon>
    </lineage>
</organism>
<gene>
    <name evidence="2" type="ORF">MG292_03185</name>
</gene>
<dbReference type="Proteomes" id="UP001232117">
    <property type="component" value="Chromosome"/>
</dbReference>
<evidence type="ECO:0000256" key="1">
    <source>
        <dbReference type="SAM" id="SignalP"/>
    </source>
</evidence>
<reference evidence="2 3" key="2">
    <citation type="submission" date="2023-06" db="EMBL/GenBank/DDBJ databases">
        <title>Complete Genome Sequence of Flavobacterium keumense K3R-10.</title>
        <authorList>
            <person name="Jeong H."/>
            <person name="Jhang S.Y."/>
            <person name="Kim J.N."/>
        </authorList>
    </citation>
    <scope>NUCLEOTIDE SEQUENCE [LARGE SCALE GENOMIC DNA]</scope>
    <source>
        <strain evidence="2 3">K3R-10</strain>
    </source>
</reference>